<evidence type="ECO:0000313" key="1">
    <source>
        <dbReference type="EMBL" id="KAI3764784.1"/>
    </source>
</evidence>
<name>A0ACB9F0F5_CICIN</name>
<proteinExistence type="predicted"/>
<keyword evidence="2" id="KW-1185">Reference proteome</keyword>
<gene>
    <name evidence="1" type="ORF">L2E82_14800</name>
</gene>
<reference evidence="2" key="1">
    <citation type="journal article" date="2022" name="Mol. Ecol. Resour.">
        <title>The genomes of chicory, endive, great burdock and yacon provide insights into Asteraceae palaeo-polyploidization history and plant inulin production.</title>
        <authorList>
            <person name="Fan W."/>
            <person name="Wang S."/>
            <person name="Wang H."/>
            <person name="Wang A."/>
            <person name="Jiang F."/>
            <person name="Liu H."/>
            <person name="Zhao H."/>
            <person name="Xu D."/>
            <person name="Zhang Y."/>
        </authorList>
    </citation>
    <scope>NUCLEOTIDE SEQUENCE [LARGE SCALE GENOMIC DNA]</scope>
    <source>
        <strain evidence="2">cv. Punajuju</strain>
    </source>
</reference>
<accession>A0ACB9F0F5</accession>
<reference evidence="1 2" key="2">
    <citation type="journal article" date="2022" name="Mol. Ecol. Resour.">
        <title>The genomes of chicory, endive, great burdock and yacon provide insights into Asteraceae paleo-polyploidization history and plant inulin production.</title>
        <authorList>
            <person name="Fan W."/>
            <person name="Wang S."/>
            <person name="Wang H."/>
            <person name="Wang A."/>
            <person name="Jiang F."/>
            <person name="Liu H."/>
            <person name="Zhao H."/>
            <person name="Xu D."/>
            <person name="Zhang Y."/>
        </authorList>
    </citation>
    <scope>NUCLEOTIDE SEQUENCE [LARGE SCALE GENOMIC DNA]</scope>
    <source>
        <strain evidence="2">cv. Punajuju</strain>
        <tissue evidence="1">Leaves</tissue>
    </source>
</reference>
<sequence>MNEQEINLRKLGFSMALRIKVIWIVNERNPRCPNSDQCLCKSENLARNLNAPSVTPKWDRLHVSNNPRVS</sequence>
<evidence type="ECO:0000313" key="2">
    <source>
        <dbReference type="Proteomes" id="UP001055811"/>
    </source>
</evidence>
<protein>
    <submittedName>
        <fullName evidence="1">Uncharacterized protein</fullName>
    </submittedName>
</protein>
<dbReference type="Proteomes" id="UP001055811">
    <property type="component" value="Linkage Group LG03"/>
</dbReference>
<comment type="caution">
    <text evidence="1">The sequence shown here is derived from an EMBL/GenBank/DDBJ whole genome shotgun (WGS) entry which is preliminary data.</text>
</comment>
<organism evidence="1 2">
    <name type="scientific">Cichorium intybus</name>
    <name type="common">Chicory</name>
    <dbReference type="NCBI Taxonomy" id="13427"/>
    <lineage>
        <taxon>Eukaryota</taxon>
        <taxon>Viridiplantae</taxon>
        <taxon>Streptophyta</taxon>
        <taxon>Embryophyta</taxon>
        <taxon>Tracheophyta</taxon>
        <taxon>Spermatophyta</taxon>
        <taxon>Magnoliopsida</taxon>
        <taxon>eudicotyledons</taxon>
        <taxon>Gunneridae</taxon>
        <taxon>Pentapetalae</taxon>
        <taxon>asterids</taxon>
        <taxon>campanulids</taxon>
        <taxon>Asterales</taxon>
        <taxon>Asteraceae</taxon>
        <taxon>Cichorioideae</taxon>
        <taxon>Cichorieae</taxon>
        <taxon>Cichoriinae</taxon>
        <taxon>Cichorium</taxon>
    </lineage>
</organism>
<dbReference type="EMBL" id="CM042011">
    <property type="protein sequence ID" value="KAI3764784.1"/>
    <property type="molecule type" value="Genomic_DNA"/>
</dbReference>